<evidence type="ECO:0000313" key="2">
    <source>
        <dbReference type="Proteomes" id="UP001056978"/>
    </source>
</evidence>
<protein>
    <submittedName>
        <fullName evidence="1">Uncharacterized protein</fullName>
    </submittedName>
</protein>
<proteinExistence type="predicted"/>
<sequence length="249" mass="29480">MEEKNKLPFYIKICTLLLLTWICNFYNELRIYYKYLDKNNDDIILVTRIYRLLSKHKQEKCSNIAWMMEEKQNNGRYEKKFKYNNENVSKGKNKMRNECSLNNARSYGQSRRSKSSARNRENSYFKKRLLDKIYYKNKVRDAAITDFEFLHSDTKKKLIMIWALFSFIVLFGISLFSIKYLISGKTLKSAISVSYDMQPSSICLLASGIIAVGAMIYLGRKMIRNVKFTYIKDNIYNSAYPSSRKLIFL</sequence>
<dbReference type="Proteomes" id="UP001056978">
    <property type="component" value="Chromosome 8"/>
</dbReference>
<evidence type="ECO:0000313" key="1">
    <source>
        <dbReference type="EMBL" id="KAI4839060.1"/>
    </source>
</evidence>
<dbReference type="EMBL" id="CM043776">
    <property type="protein sequence ID" value="KAI4839060.1"/>
    <property type="molecule type" value="Genomic_DNA"/>
</dbReference>
<keyword evidence="2" id="KW-1185">Reference proteome</keyword>
<comment type="caution">
    <text evidence="1">The sequence shown here is derived from an EMBL/GenBank/DDBJ whole genome shotgun (WGS) entry which is preliminary data.</text>
</comment>
<name>A0ACB9YAI9_PLABR</name>
<accession>A0ACB9YAI9</accession>
<reference evidence="1" key="1">
    <citation type="submission" date="2022-06" db="EMBL/GenBank/DDBJ databases">
        <title>The First Complete Genome of the Simian Malaria Parasite Plasmodium brasilianum.</title>
        <authorList>
            <person name="Bajic M."/>
            <person name="Ravishankar S."/>
        </authorList>
    </citation>
    <scope>NUCLEOTIDE SEQUENCE</scope>
    <source>
        <strain evidence="1">Bolivian I</strain>
    </source>
</reference>
<gene>
    <name evidence="1" type="ORF">MKS88_002576</name>
</gene>
<organism evidence="1 2">
    <name type="scientific">Plasmodium brasilianum</name>
    <dbReference type="NCBI Taxonomy" id="5824"/>
    <lineage>
        <taxon>Eukaryota</taxon>
        <taxon>Sar</taxon>
        <taxon>Alveolata</taxon>
        <taxon>Apicomplexa</taxon>
        <taxon>Aconoidasida</taxon>
        <taxon>Haemosporida</taxon>
        <taxon>Plasmodiidae</taxon>
        <taxon>Plasmodium</taxon>
        <taxon>Plasmodium (Plasmodium)</taxon>
    </lineage>
</organism>